<reference evidence="3" key="2">
    <citation type="submission" date="2012-05" db="EMBL/GenBank/DDBJ databases">
        <authorList>
            <person name="Krishnakumar V."/>
            <person name="Cheung F."/>
            <person name="Xiao Y."/>
            <person name="Chan A."/>
            <person name="Moskal W.A."/>
            <person name="Town C.D."/>
        </authorList>
    </citation>
    <scope>NUCLEOTIDE SEQUENCE</scope>
</reference>
<feature type="region of interest" description="Disordered" evidence="1">
    <location>
        <begin position="40"/>
        <end position="59"/>
    </location>
</feature>
<gene>
    <name evidence="5" type="primary">11415898</name>
    <name evidence="2" type="ordered locus">MTR_3g072010</name>
    <name evidence="4" type="ORF">MtrunA17_Chr3g0114281</name>
</gene>
<evidence type="ECO:0000313" key="4">
    <source>
        <dbReference type="EMBL" id="RHN68471.1"/>
    </source>
</evidence>
<dbReference type="EMBL" id="CM001219">
    <property type="protein sequence ID" value="AES71260.1"/>
    <property type="molecule type" value="Genomic_DNA"/>
</dbReference>
<dbReference type="EnsemblPlants" id="AES71260">
    <property type="protein sequence ID" value="AES71260"/>
    <property type="gene ID" value="MTR_3g072010"/>
</dbReference>
<dbReference type="Gramene" id="rna16833">
    <property type="protein sequence ID" value="RHN68471.1"/>
    <property type="gene ID" value="gene16833"/>
</dbReference>
<dbReference type="HOGENOM" id="CLU_111786_0_0_1"/>
<dbReference type="Proteomes" id="UP000002051">
    <property type="component" value="Chromosome 3"/>
</dbReference>
<feature type="region of interest" description="Disordered" evidence="1">
    <location>
        <begin position="114"/>
        <end position="156"/>
    </location>
</feature>
<dbReference type="AlphaFoldDB" id="G7J2F5"/>
<dbReference type="EMBL" id="BT143460">
    <property type="protein sequence ID" value="AFK43254.1"/>
    <property type="molecule type" value="mRNA"/>
</dbReference>
<reference evidence="5" key="4">
    <citation type="submission" date="2015-04" db="UniProtKB">
        <authorList>
            <consortium name="EnsemblPlants"/>
        </authorList>
    </citation>
    <scope>IDENTIFICATION</scope>
    <source>
        <strain evidence="5">cv. Jemalong A17</strain>
    </source>
</reference>
<evidence type="ECO:0000256" key="1">
    <source>
        <dbReference type="SAM" id="MobiDB-lite"/>
    </source>
</evidence>
<proteinExistence type="evidence at transcript level"/>
<dbReference type="OMA" id="NSVWKVC"/>
<dbReference type="Gene3D" id="1.25.40.10">
    <property type="entry name" value="Tetratricopeptide repeat domain"/>
    <property type="match status" value="1"/>
</dbReference>
<dbReference type="OrthoDB" id="2384430at2759"/>
<protein>
    <submittedName>
        <fullName evidence="4">Putative tetratricopeptide-like helical domain-containing protein</fullName>
    </submittedName>
    <submittedName>
        <fullName evidence="2">Sel1 repeat protein</fullName>
    </submittedName>
</protein>
<dbReference type="PANTHER" id="PTHR36792:SF7">
    <property type="entry name" value="TETRATRICOPEPTIDE-LIKE HELICAL DOMAIN-CONTAINING PROTEIN-RELATED"/>
    <property type="match status" value="1"/>
</dbReference>
<reference evidence="2 6" key="1">
    <citation type="journal article" date="2011" name="Nature">
        <title>The Medicago genome provides insight into the evolution of rhizobial symbioses.</title>
        <authorList>
            <person name="Young N.D."/>
            <person name="Debelle F."/>
            <person name="Oldroyd G.E."/>
            <person name="Geurts R."/>
            <person name="Cannon S.B."/>
            <person name="Udvardi M.K."/>
            <person name="Benedito V.A."/>
            <person name="Mayer K.F."/>
            <person name="Gouzy J."/>
            <person name="Schoof H."/>
            <person name="Van de Peer Y."/>
            <person name="Proost S."/>
            <person name="Cook D.R."/>
            <person name="Meyers B.C."/>
            <person name="Spannagl M."/>
            <person name="Cheung F."/>
            <person name="De Mita S."/>
            <person name="Krishnakumar V."/>
            <person name="Gundlach H."/>
            <person name="Zhou S."/>
            <person name="Mudge J."/>
            <person name="Bharti A.K."/>
            <person name="Murray J.D."/>
            <person name="Naoumkina M.A."/>
            <person name="Rosen B."/>
            <person name="Silverstein K.A."/>
            <person name="Tang H."/>
            <person name="Rombauts S."/>
            <person name="Zhao P.X."/>
            <person name="Zhou P."/>
            <person name="Barbe V."/>
            <person name="Bardou P."/>
            <person name="Bechner M."/>
            <person name="Bellec A."/>
            <person name="Berger A."/>
            <person name="Berges H."/>
            <person name="Bidwell S."/>
            <person name="Bisseling T."/>
            <person name="Choisne N."/>
            <person name="Couloux A."/>
            <person name="Denny R."/>
            <person name="Deshpande S."/>
            <person name="Dai X."/>
            <person name="Doyle J.J."/>
            <person name="Dudez A.M."/>
            <person name="Farmer A.D."/>
            <person name="Fouteau S."/>
            <person name="Franken C."/>
            <person name="Gibelin C."/>
            <person name="Gish J."/>
            <person name="Goldstein S."/>
            <person name="Gonzalez A.J."/>
            <person name="Green P.J."/>
            <person name="Hallab A."/>
            <person name="Hartog M."/>
            <person name="Hua A."/>
            <person name="Humphray S.J."/>
            <person name="Jeong D.H."/>
            <person name="Jing Y."/>
            <person name="Jocker A."/>
            <person name="Kenton S.M."/>
            <person name="Kim D.J."/>
            <person name="Klee K."/>
            <person name="Lai H."/>
            <person name="Lang C."/>
            <person name="Lin S."/>
            <person name="Macmil S.L."/>
            <person name="Magdelenat G."/>
            <person name="Matthews L."/>
            <person name="McCorrison J."/>
            <person name="Monaghan E.L."/>
            <person name="Mun J.H."/>
            <person name="Najar F.Z."/>
            <person name="Nicholson C."/>
            <person name="Noirot C."/>
            <person name="O'Bleness M."/>
            <person name="Paule C.R."/>
            <person name="Poulain J."/>
            <person name="Prion F."/>
            <person name="Qin B."/>
            <person name="Qu C."/>
            <person name="Retzel E.F."/>
            <person name="Riddle C."/>
            <person name="Sallet E."/>
            <person name="Samain S."/>
            <person name="Samson N."/>
            <person name="Sanders I."/>
            <person name="Saurat O."/>
            <person name="Scarpelli C."/>
            <person name="Schiex T."/>
            <person name="Segurens B."/>
            <person name="Severin A.J."/>
            <person name="Sherrier D.J."/>
            <person name="Shi R."/>
            <person name="Sims S."/>
            <person name="Singer S.R."/>
            <person name="Sinharoy S."/>
            <person name="Sterck L."/>
            <person name="Viollet A."/>
            <person name="Wang B.B."/>
            <person name="Wang K."/>
            <person name="Wang M."/>
            <person name="Wang X."/>
            <person name="Warfsmann J."/>
            <person name="Weissenbach J."/>
            <person name="White D.D."/>
            <person name="White J.D."/>
            <person name="Wiley G.B."/>
            <person name="Wincker P."/>
            <person name="Xing Y."/>
            <person name="Yang L."/>
            <person name="Yao Z."/>
            <person name="Ying F."/>
            <person name="Zhai J."/>
            <person name="Zhou L."/>
            <person name="Zuber A."/>
            <person name="Denarie J."/>
            <person name="Dixon R.A."/>
            <person name="May G.D."/>
            <person name="Schwartz D.C."/>
            <person name="Rogers J."/>
            <person name="Quetier F."/>
            <person name="Town C.D."/>
            <person name="Roe B.A."/>
        </authorList>
    </citation>
    <scope>NUCLEOTIDE SEQUENCE [LARGE SCALE GENOMIC DNA]</scope>
    <source>
        <strain evidence="2">A17</strain>
        <strain evidence="5 6">cv. Jemalong A17</strain>
    </source>
</reference>
<dbReference type="STRING" id="3880.G7J2F5"/>
<dbReference type="PANTHER" id="PTHR36792">
    <property type="entry name" value="EXPRESSED PROTEIN"/>
    <property type="match status" value="1"/>
</dbReference>
<dbReference type="eggNOG" id="ENOG502S1DT">
    <property type="taxonomic scope" value="Eukaryota"/>
</dbReference>
<evidence type="ECO:0000313" key="6">
    <source>
        <dbReference type="Proteomes" id="UP000002051"/>
    </source>
</evidence>
<dbReference type="InterPro" id="IPR011990">
    <property type="entry name" value="TPR-like_helical_dom_sf"/>
</dbReference>
<dbReference type="EMBL" id="PSQE01000003">
    <property type="protein sequence ID" value="RHN68471.1"/>
    <property type="molecule type" value="Genomic_DNA"/>
</dbReference>
<reference evidence="2 6" key="3">
    <citation type="journal article" date="2014" name="BMC Genomics">
        <title>An improved genome release (version Mt4.0) for the model legume Medicago truncatula.</title>
        <authorList>
            <person name="Tang H."/>
            <person name="Krishnakumar V."/>
            <person name="Bidwell S."/>
            <person name="Rosen B."/>
            <person name="Chan A."/>
            <person name="Zhou S."/>
            <person name="Gentzbittel L."/>
            <person name="Childs K.L."/>
            <person name="Yandell M."/>
            <person name="Gundlach H."/>
            <person name="Mayer K.F."/>
            <person name="Schwartz D.C."/>
            <person name="Town C.D."/>
        </authorList>
    </citation>
    <scope>GENOME REANNOTATION</scope>
    <source>
        <strain evidence="5 6">cv. Jemalong A17</strain>
    </source>
</reference>
<dbReference type="KEGG" id="mtr:11415898"/>
<reference evidence="4" key="5">
    <citation type="journal article" date="2018" name="Nat. Plants">
        <title>Whole-genome landscape of Medicago truncatula symbiotic genes.</title>
        <authorList>
            <person name="Pecrix Y."/>
            <person name="Gamas P."/>
            <person name="Carrere S."/>
        </authorList>
    </citation>
    <scope>NUCLEOTIDE SEQUENCE</scope>
    <source>
        <tissue evidence="4">Leaves</tissue>
    </source>
</reference>
<dbReference type="SUPFAM" id="SSF81901">
    <property type="entry name" value="HCP-like"/>
    <property type="match status" value="1"/>
</dbReference>
<sequence length="156" mass="17579">MAKSFESVRQELSRIAKSATKIHRPKQTQPVSLNQFIAARTTKKQQDRTVGKVESPPKKVEPVETRIALSRVVADCTHRWFHDTLKEAKRGDLSSQVLVGQMYCSGYGVPRNPQKGHAWISRASRSRNSVWQLSEKPPGYRASDSDSSEMENKSTP</sequence>
<evidence type="ECO:0000313" key="5">
    <source>
        <dbReference type="EnsemblPlants" id="AES71260"/>
    </source>
</evidence>
<evidence type="ECO:0000313" key="2">
    <source>
        <dbReference type="EMBL" id="AES71260.1"/>
    </source>
</evidence>
<dbReference type="EMBL" id="BT148331">
    <property type="protein sequence ID" value="AFK48125.1"/>
    <property type="molecule type" value="mRNA"/>
</dbReference>
<keyword evidence="6" id="KW-1185">Reference proteome</keyword>
<organism evidence="2 6">
    <name type="scientific">Medicago truncatula</name>
    <name type="common">Barrel medic</name>
    <name type="synonym">Medicago tribuloides</name>
    <dbReference type="NCBI Taxonomy" id="3880"/>
    <lineage>
        <taxon>Eukaryota</taxon>
        <taxon>Viridiplantae</taxon>
        <taxon>Streptophyta</taxon>
        <taxon>Embryophyta</taxon>
        <taxon>Tracheophyta</taxon>
        <taxon>Spermatophyta</taxon>
        <taxon>Magnoliopsida</taxon>
        <taxon>eudicotyledons</taxon>
        <taxon>Gunneridae</taxon>
        <taxon>Pentapetalae</taxon>
        <taxon>rosids</taxon>
        <taxon>fabids</taxon>
        <taxon>Fabales</taxon>
        <taxon>Fabaceae</taxon>
        <taxon>Papilionoideae</taxon>
        <taxon>50 kb inversion clade</taxon>
        <taxon>NPAAA clade</taxon>
        <taxon>Hologalegina</taxon>
        <taxon>IRL clade</taxon>
        <taxon>Trifolieae</taxon>
        <taxon>Medicago</taxon>
    </lineage>
</organism>
<evidence type="ECO:0000313" key="3">
    <source>
        <dbReference type="EMBL" id="AFK43254.1"/>
    </source>
</evidence>
<accession>G7J2F5</accession>
<name>G7J2F5_MEDTR</name>
<dbReference type="PaxDb" id="3880-AES71260"/>
<feature type="compositionally biased region" description="Basic and acidic residues" evidence="1">
    <location>
        <begin position="44"/>
        <end position="59"/>
    </location>
</feature>
<dbReference type="Proteomes" id="UP000265566">
    <property type="component" value="Chromosome 3"/>
</dbReference>